<reference evidence="4" key="2">
    <citation type="submission" date="2013-10" db="EMBL/GenBank/DDBJ databases">
        <authorList>
            <person name="Aslett M."/>
        </authorList>
    </citation>
    <scope>NUCLEOTIDE SEQUENCE [LARGE SCALE GENOMIC DNA]</scope>
    <source>
        <strain evidence="4">Houghton</strain>
    </source>
</reference>
<evidence type="ECO:0000313" key="4">
    <source>
        <dbReference type="EMBL" id="CDJ46838.1"/>
    </source>
</evidence>
<reference evidence="4" key="1">
    <citation type="submission" date="2013-10" db="EMBL/GenBank/DDBJ databases">
        <title>Genomic analysis of the causative agents of coccidiosis in chickens.</title>
        <authorList>
            <person name="Reid A.J."/>
            <person name="Blake D."/>
            <person name="Billington K."/>
            <person name="Browne H."/>
            <person name="Dunn M."/>
            <person name="Hung S."/>
            <person name="Kawahara F."/>
            <person name="Miranda-Saavedra D."/>
            <person name="Mourier T."/>
            <person name="Nagra H."/>
            <person name="Otto T.D."/>
            <person name="Rawlings N."/>
            <person name="Sanchez A."/>
            <person name="Sanders M."/>
            <person name="Subramaniam C."/>
            <person name="Tay Y."/>
            <person name="Dear P."/>
            <person name="Doerig C."/>
            <person name="Gruber A."/>
            <person name="Parkinson J."/>
            <person name="Shirley M."/>
            <person name="Wan K.L."/>
            <person name="Berriman M."/>
            <person name="Tomley F."/>
            <person name="Pain A."/>
        </authorList>
    </citation>
    <scope>NUCLEOTIDE SEQUENCE [LARGE SCALE GENOMIC DNA]</scope>
    <source>
        <strain evidence="4">Houghton</strain>
    </source>
</reference>
<keyword evidence="3" id="KW-0812">Transmembrane</keyword>
<dbReference type="Proteomes" id="UP000030750">
    <property type="component" value="Unassembled WGS sequence"/>
</dbReference>
<evidence type="ECO:0000313" key="5">
    <source>
        <dbReference type="Proteomes" id="UP000030750"/>
    </source>
</evidence>
<feature type="coiled-coil region" evidence="1">
    <location>
        <begin position="419"/>
        <end position="465"/>
    </location>
</feature>
<proteinExistence type="predicted"/>
<dbReference type="AlphaFoldDB" id="U6LC86"/>
<feature type="region of interest" description="Disordered" evidence="2">
    <location>
        <begin position="128"/>
        <end position="163"/>
    </location>
</feature>
<sequence>MSIFQGSGAMEETIGRNAISGGRWTAEAFDDADCNKAPFLEPTLTNLSATADCSLTATENFMFTEEFTATEQERPEASAAVAVAPPLPLPQKSKTGTKMLPPIFLAALLFSAACFGLLAASPMGNSGGPGKGPLLRNAKEGGQPQQQPALQGQEGQQQQKERGAEEKLLLQKLDDMQHLNSVVAQLVESLGSGDEDVHAALQDVRQCLEKAKEVQQKVLSGSLGPSESPGSIMQEALDDATPALSRLCESARREGLRLAQQIRKIERPPSLSVRDLEALADVDIDTTDSVSYHLGNLMFSYQASMRQAAETCANLKATHTEAGMDYGKLLSSVAANSATLKRALEVARQGRRSTADITAAATTLVLSHSVREQMRIHRQCRDLIEEHRSLCRVERERQQQLPGGDANAFAALDQVDEDLQRGAQLLKKHLCEIEQLRRQPNIKSAQALREQAREVGEELQSLLESVASRIFSISGTAASEVAGRAGVQCIMKRIASRASQEAEGAAKKVAEILRAMRERGIPPQSFAEMQGQAGLAKNRFTNSEILEELQNSLQLIGRRAQEAHSQALSAAAETKRGSSGSPSRMKKFVNVARKAAMEAEALLGEAEVLWFQSQLLESLEMDIQLSVNVAEGVLKTADQNLQQHILDGEVDGGEHGPLATVLKQVEALKSAAKVQTDLQGLSSAAASLKGAVMQLVTLAQKNQRNLDENPSP</sequence>
<evidence type="ECO:0000256" key="2">
    <source>
        <dbReference type="SAM" id="MobiDB-lite"/>
    </source>
</evidence>
<gene>
    <name evidence="4" type="ORF">EBH_0013680</name>
</gene>
<keyword evidence="5" id="KW-1185">Reference proteome</keyword>
<evidence type="ECO:0000256" key="1">
    <source>
        <dbReference type="SAM" id="Coils"/>
    </source>
</evidence>
<dbReference type="VEuPathDB" id="ToxoDB:EBH_0013680"/>
<keyword evidence="3" id="KW-1133">Transmembrane helix</keyword>
<evidence type="ECO:0000256" key="3">
    <source>
        <dbReference type="SAM" id="Phobius"/>
    </source>
</evidence>
<keyword evidence="1" id="KW-0175">Coiled coil</keyword>
<feature type="transmembrane region" description="Helical" evidence="3">
    <location>
        <begin position="99"/>
        <end position="120"/>
    </location>
</feature>
<name>U6LC86_9EIME</name>
<dbReference type="EMBL" id="HG710501">
    <property type="protein sequence ID" value="CDJ46838.1"/>
    <property type="molecule type" value="Genomic_DNA"/>
</dbReference>
<organism evidence="4 5">
    <name type="scientific">Eimeria brunetti</name>
    <dbReference type="NCBI Taxonomy" id="51314"/>
    <lineage>
        <taxon>Eukaryota</taxon>
        <taxon>Sar</taxon>
        <taxon>Alveolata</taxon>
        <taxon>Apicomplexa</taxon>
        <taxon>Conoidasida</taxon>
        <taxon>Coccidia</taxon>
        <taxon>Eucoccidiorida</taxon>
        <taxon>Eimeriorina</taxon>
        <taxon>Eimeriidae</taxon>
        <taxon>Eimeria</taxon>
    </lineage>
</organism>
<feature type="compositionally biased region" description="Low complexity" evidence="2">
    <location>
        <begin position="140"/>
        <end position="158"/>
    </location>
</feature>
<keyword evidence="3" id="KW-0472">Membrane</keyword>
<accession>U6LC86</accession>
<dbReference type="OrthoDB" id="348409at2759"/>
<protein>
    <submittedName>
        <fullName evidence="4">Uncharacterized protein</fullName>
    </submittedName>
</protein>